<dbReference type="Proteomes" id="UP000789390">
    <property type="component" value="Unassembled WGS sequence"/>
</dbReference>
<dbReference type="Pfam" id="PF00118">
    <property type="entry name" value="Cpn60_TCP1"/>
    <property type="match status" value="1"/>
</dbReference>
<dbReference type="GO" id="GO:0052810">
    <property type="term" value="F:1-phosphatidylinositol-5-kinase activity"/>
    <property type="evidence" value="ECO:0007669"/>
    <property type="project" value="TreeGrafter"/>
</dbReference>
<keyword evidence="21" id="KW-1185">Reference proteome</keyword>
<dbReference type="FunFam" id="1.10.10.10:FF:001257">
    <property type="entry name" value="FYVE finger-containing phosphoinositide kinase, fyv1, putative"/>
    <property type="match status" value="1"/>
</dbReference>
<dbReference type="Pfam" id="PF00610">
    <property type="entry name" value="DEP"/>
    <property type="match status" value="1"/>
</dbReference>
<dbReference type="InterPro" id="IPR043548">
    <property type="entry name" value="PIKfyve"/>
</dbReference>
<dbReference type="InterPro" id="IPR027409">
    <property type="entry name" value="GroEL-like_apical_dom_sf"/>
</dbReference>
<keyword evidence="11 15" id="KW-0067">ATP-binding</keyword>
<dbReference type="EMBL" id="CAKKLH010000223">
    <property type="protein sequence ID" value="CAH0106149.1"/>
    <property type="molecule type" value="Genomic_DNA"/>
</dbReference>
<dbReference type="Gene3D" id="3.30.800.10">
    <property type="entry name" value="Phosphatidylinositol Phosphate Kinase II Beta"/>
    <property type="match status" value="1"/>
</dbReference>
<dbReference type="Pfam" id="PF01504">
    <property type="entry name" value="PIP5K"/>
    <property type="match status" value="1"/>
</dbReference>
<feature type="domain" description="DEP" evidence="18">
    <location>
        <begin position="292"/>
        <end position="367"/>
    </location>
</feature>
<evidence type="ECO:0000256" key="15">
    <source>
        <dbReference type="PROSITE-ProRule" id="PRU00781"/>
    </source>
</evidence>
<evidence type="ECO:0000259" key="19">
    <source>
        <dbReference type="PROSITE" id="PS51455"/>
    </source>
</evidence>
<dbReference type="FunFam" id="3.30.810.10:FF:000001">
    <property type="entry name" value="1-phosphatidylinositol 3-phosphate 5-kinase FAB1"/>
    <property type="match status" value="1"/>
</dbReference>
<keyword evidence="5" id="KW-0479">Metal-binding</keyword>
<evidence type="ECO:0000256" key="14">
    <source>
        <dbReference type="PROSITE-ProRule" id="PRU00091"/>
    </source>
</evidence>
<dbReference type="Gene3D" id="3.50.7.10">
    <property type="entry name" value="GroEL"/>
    <property type="match status" value="1"/>
</dbReference>
<evidence type="ECO:0000256" key="3">
    <source>
        <dbReference type="ARBA" id="ARBA00022553"/>
    </source>
</evidence>
<dbReference type="Pfam" id="PF01363">
    <property type="entry name" value="FYVE"/>
    <property type="match status" value="1"/>
</dbReference>
<dbReference type="InterPro" id="IPR036390">
    <property type="entry name" value="WH_DNA-bd_sf"/>
</dbReference>
<keyword evidence="3" id="KW-0597">Phosphoprotein</keyword>
<evidence type="ECO:0000256" key="6">
    <source>
        <dbReference type="ARBA" id="ARBA00022741"/>
    </source>
</evidence>
<evidence type="ECO:0000256" key="1">
    <source>
        <dbReference type="ARBA" id="ARBA00004608"/>
    </source>
</evidence>
<dbReference type="SUPFAM" id="SSF57903">
    <property type="entry name" value="FYVE/PHD zinc finger"/>
    <property type="match status" value="1"/>
</dbReference>
<evidence type="ECO:0000256" key="7">
    <source>
        <dbReference type="ARBA" id="ARBA00022753"/>
    </source>
</evidence>
<keyword evidence="10" id="KW-0862">Zinc</keyword>
<dbReference type="OrthoDB" id="158357at2759"/>
<dbReference type="SMART" id="SM00330">
    <property type="entry name" value="PIPKc"/>
    <property type="match status" value="1"/>
</dbReference>
<feature type="region of interest" description="Disordered" evidence="16">
    <location>
        <begin position="52"/>
        <end position="81"/>
    </location>
</feature>
<dbReference type="GO" id="GO:0046488">
    <property type="term" value="P:phosphatidylinositol metabolic process"/>
    <property type="evidence" value="ECO:0007669"/>
    <property type="project" value="UniProtKB-UniRule"/>
</dbReference>
<dbReference type="GO" id="GO:0032438">
    <property type="term" value="P:melanosome organization"/>
    <property type="evidence" value="ECO:0007669"/>
    <property type="project" value="TreeGrafter"/>
</dbReference>
<name>A0A8J2RTN0_9CRUS</name>
<feature type="compositionally biased region" description="Polar residues" evidence="16">
    <location>
        <begin position="1584"/>
        <end position="1594"/>
    </location>
</feature>
<feature type="region of interest" description="Disordered" evidence="16">
    <location>
        <begin position="1"/>
        <end position="27"/>
    </location>
</feature>
<evidence type="ECO:0000256" key="13">
    <source>
        <dbReference type="ARBA" id="ARBA00052820"/>
    </source>
</evidence>
<dbReference type="SUPFAM" id="SSF46785">
    <property type="entry name" value="Winged helix' DNA-binding domain"/>
    <property type="match status" value="1"/>
</dbReference>
<feature type="region of interest" description="Disordered" evidence="16">
    <location>
        <begin position="1380"/>
        <end position="1455"/>
    </location>
</feature>
<dbReference type="SMART" id="SM00064">
    <property type="entry name" value="FYVE"/>
    <property type="match status" value="1"/>
</dbReference>
<gene>
    <name evidence="20" type="ORF">DGAL_LOCUS9300</name>
</gene>
<dbReference type="InterPro" id="IPR044769">
    <property type="entry name" value="PIKfyve_PIPKc"/>
</dbReference>
<reference evidence="20" key="1">
    <citation type="submission" date="2021-11" db="EMBL/GenBank/DDBJ databases">
        <authorList>
            <person name="Schell T."/>
        </authorList>
    </citation>
    <scope>NUCLEOTIDE SEQUENCE</scope>
    <source>
        <strain evidence="20">M5</strain>
    </source>
</reference>
<keyword evidence="4 15" id="KW-0808">Transferase</keyword>
<dbReference type="InterPro" id="IPR027483">
    <property type="entry name" value="PInositol-4-P-4/5-kinase_C_sf"/>
</dbReference>
<dbReference type="Gene3D" id="3.30.40.10">
    <property type="entry name" value="Zinc/RING finger domain, C3HC4 (zinc finger)"/>
    <property type="match status" value="1"/>
</dbReference>
<evidence type="ECO:0000256" key="10">
    <source>
        <dbReference type="ARBA" id="ARBA00022833"/>
    </source>
</evidence>
<organism evidence="20 21">
    <name type="scientific">Daphnia galeata</name>
    <dbReference type="NCBI Taxonomy" id="27404"/>
    <lineage>
        <taxon>Eukaryota</taxon>
        <taxon>Metazoa</taxon>
        <taxon>Ecdysozoa</taxon>
        <taxon>Arthropoda</taxon>
        <taxon>Crustacea</taxon>
        <taxon>Branchiopoda</taxon>
        <taxon>Diplostraca</taxon>
        <taxon>Cladocera</taxon>
        <taxon>Anomopoda</taxon>
        <taxon>Daphniidae</taxon>
        <taxon>Daphnia</taxon>
    </lineage>
</organism>
<feature type="domain" description="FYVE-type" evidence="17">
    <location>
        <begin position="128"/>
        <end position="183"/>
    </location>
</feature>
<evidence type="ECO:0000256" key="4">
    <source>
        <dbReference type="ARBA" id="ARBA00022679"/>
    </source>
</evidence>
<keyword evidence="9 15" id="KW-0418">Kinase</keyword>
<dbReference type="SUPFAM" id="SSF56104">
    <property type="entry name" value="SAICAR synthase-like"/>
    <property type="match status" value="1"/>
</dbReference>
<dbReference type="InterPro" id="IPR002498">
    <property type="entry name" value="PInositol-4-P-4/5-kinase_core"/>
</dbReference>
<evidence type="ECO:0000256" key="16">
    <source>
        <dbReference type="SAM" id="MobiDB-lite"/>
    </source>
</evidence>
<evidence type="ECO:0000313" key="20">
    <source>
        <dbReference type="EMBL" id="CAH0106149.1"/>
    </source>
</evidence>
<feature type="compositionally biased region" description="Low complexity" evidence="16">
    <location>
        <begin position="1439"/>
        <end position="1455"/>
    </location>
</feature>
<dbReference type="GO" id="GO:0035556">
    <property type="term" value="P:intracellular signal transduction"/>
    <property type="evidence" value="ECO:0007669"/>
    <property type="project" value="InterPro"/>
</dbReference>
<dbReference type="GO" id="GO:0005524">
    <property type="term" value="F:ATP binding"/>
    <property type="evidence" value="ECO:0007669"/>
    <property type="project" value="UniProtKB-UniRule"/>
</dbReference>
<feature type="compositionally biased region" description="Polar residues" evidence="16">
    <location>
        <begin position="1"/>
        <end position="10"/>
    </location>
</feature>
<evidence type="ECO:0000256" key="9">
    <source>
        <dbReference type="ARBA" id="ARBA00022777"/>
    </source>
</evidence>
<dbReference type="PROSITE" id="PS51455">
    <property type="entry name" value="PIPK"/>
    <property type="match status" value="1"/>
</dbReference>
<dbReference type="CDD" id="cd15725">
    <property type="entry name" value="FYVE_PIKfyve_Fab1"/>
    <property type="match status" value="1"/>
</dbReference>
<dbReference type="PROSITE" id="PS50178">
    <property type="entry name" value="ZF_FYVE"/>
    <property type="match status" value="1"/>
</dbReference>
<feature type="domain" description="PIPK" evidence="19">
    <location>
        <begin position="1585"/>
        <end position="1914"/>
    </location>
</feature>
<keyword evidence="6 15" id="KW-0547">Nucleotide-binding</keyword>
<evidence type="ECO:0000256" key="11">
    <source>
        <dbReference type="ARBA" id="ARBA00022840"/>
    </source>
</evidence>
<keyword evidence="8 14" id="KW-0863">Zinc-finger</keyword>
<dbReference type="GO" id="GO:1903426">
    <property type="term" value="P:regulation of reactive oxygen species biosynthetic process"/>
    <property type="evidence" value="ECO:0007669"/>
    <property type="project" value="TreeGrafter"/>
</dbReference>
<evidence type="ECO:0000256" key="5">
    <source>
        <dbReference type="ARBA" id="ARBA00022723"/>
    </source>
</evidence>
<comment type="caution">
    <text evidence="20">The sequence shown here is derived from an EMBL/GenBank/DDBJ whole genome shotgun (WGS) entry which is preliminary data.</text>
</comment>
<accession>A0A8J2RTN0</accession>
<dbReference type="InterPro" id="IPR013083">
    <property type="entry name" value="Znf_RING/FYVE/PHD"/>
</dbReference>
<dbReference type="FunFam" id="3.50.7.10:FF:000007">
    <property type="entry name" value="1-phosphatidylinositol 3-phosphate 5-kinase isoform X1"/>
    <property type="match status" value="1"/>
</dbReference>
<dbReference type="PANTHER" id="PTHR46715:SF1">
    <property type="entry name" value="1-PHOSPHATIDYLINOSITOL 3-PHOSPHATE 5-KINASE"/>
    <property type="match status" value="1"/>
</dbReference>
<dbReference type="PROSITE" id="PS50186">
    <property type="entry name" value="DEP"/>
    <property type="match status" value="1"/>
</dbReference>
<keyword evidence="12" id="KW-0472">Membrane</keyword>
<dbReference type="InterPro" id="IPR000591">
    <property type="entry name" value="DEP_dom"/>
</dbReference>
<dbReference type="GO" id="GO:0090385">
    <property type="term" value="P:phagosome-lysosome fusion"/>
    <property type="evidence" value="ECO:0007669"/>
    <property type="project" value="TreeGrafter"/>
</dbReference>
<dbReference type="CDD" id="cd03334">
    <property type="entry name" value="Fab1_TCP"/>
    <property type="match status" value="1"/>
</dbReference>
<evidence type="ECO:0000256" key="12">
    <source>
        <dbReference type="ARBA" id="ARBA00023136"/>
    </source>
</evidence>
<dbReference type="EC" id="2.7.1.150" evidence="2"/>
<dbReference type="GO" id="GO:0000285">
    <property type="term" value="F:1-phosphatidylinositol-3-phosphate 5-kinase activity"/>
    <property type="evidence" value="ECO:0007669"/>
    <property type="project" value="UniProtKB-EC"/>
</dbReference>
<dbReference type="Gene3D" id="3.30.810.10">
    <property type="entry name" value="2-Layer Sandwich"/>
    <property type="match status" value="1"/>
</dbReference>
<feature type="region of interest" description="Disordered" evidence="16">
    <location>
        <begin position="1582"/>
        <end position="1602"/>
    </location>
</feature>
<dbReference type="InterPro" id="IPR017455">
    <property type="entry name" value="Znf_FYVE-rel"/>
</dbReference>
<dbReference type="GO" id="GO:0010008">
    <property type="term" value="C:endosome membrane"/>
    <property type="evidence" value="ECO:0007669"/>
    <property type="project" value="UniProtKB-SubCell"/>
</dbReference>
<evidence type="ECO:0000259" key="18">
    <source>
        <dbReference type="PROSITE" id="PS50186"/>
    </source>
</evidence>
<evidence type="ECO:0000256" key="2">
    <source>
        <dbReference type="ARBA" id="ARBA00012009"/>
    </source>
</evidence>
<protein>
    <recommendedName>
        <fullName evidence="2">1-phosphatidylinositol-3-phosphate 5-kinase</fullName>
        <ecNumber evidence="2">2.7.1.150</ecNumber>
    </recommendedName>
</protein>
<dbReference type="InterPro" id="IPR027484">
    <property type="entry name" value="PInositol-4-P-5-kinase_N"/>
</dbReference>
<comment type="subcellular location">
    <subcellularLocation>
        <location evidence="1">Endosome membrane</location>
    </subcellularLocation>
</comment>
<evidence type="ECO:0000259" key="17">
    <source>
        <dbReference type="PROSITE" id="PS50178"/>
    </source>
</evidence>
<feature type="compositionally biased region" description="Basic and acidic residues" evidence="16">
    <location>
        <begin position="1423"/>
        <end position="1437"/>
    </location>
</feature>
<dbReference type="GO" id="GO:0008270">
    <property type="term" value="F:zinc ion binding"/>
    <property type="evidence" value="ECO:0007669"/>
    <property type="project" value="UniProtKB-KW"/>
</dbReference>
<dbReference type="PANTHER" id="PTHR46715">
    <property type="entry name" value="1-PHOSPHATIDYLINOSITOL 3-PHOSPHATE 5-KINASE"/>
    <property type="match status" value="1"/>
</dbReference>
<dbReference type="SUPFAM" id="SSF52029">
    <property type="entry name" value="GroEL apical domain-like"/>
    <property type="match status" value="1"/>
</dbReference>
<keyword evidence="7" id="KW-0967">Endosome</keyword>
<dbReference type="InterPro" id="IPR002423">
    <property type="entry name" value="Cpn60/GroEL/TCP-1"/>
</dbReference>
<evidence type="ECO:0000313" key="21">
    <source>
        <dbReference type="Proteomes" id="UP000789390"/>
    </source>
</evidence>
<proteinExistence type="predicted"/>
<dbReference type="InterPro" id="IPR011011">
    <property type="entry name" value="Znf_FYVE_PHD"/>
</dbReference>
<dbReference type="CDD" id="cd17300">
    <property type="entry name" value="PIPKc_PIKfyve"/>
    <property type="match status" value="1"/>
</dbReference>
<evidence type="ECO:0000256" key="8">
    <source>
        <dbReference type="ARBA" id="ARBA00022771"/>
    </source>
</evidence>
<dbReference type="InterPro" id="IPR036388">
    <property type="entry name" value="WH-like_DNA-bd_sf"/>
</dbReference>
<dbReference type="SMART" id="SM00049">
    <property type="entry name" value="DEP"/>
    <property type="match status" value="1"/>
</dbReference>
<dbReference type="Gene3D" id="1.10.10.10">
    <property type="entry name" value="Winged helix-like DNA-binding domain superfamily/Winged helix DNA-binding domain"/>
    <property type="match status" value="1"/>
</dbReference>
<feature type="compositionally biased region" description="Polar residues" evidence="16">
    <location>
        <begin position="1392"/>
        <end position="1401"/>
    </location>
</feature>
<sequence length="1959" mass="218664">MAKSLESPTKLTEFAPLAPPESQQSTGIRSTFARWFGINNKNPPPTIKEVVTGGSEVPCPPSRSSSRDDISQSGESTVSNITYTGEGGLPVQYCEGRTLVSVLTRVSNLLAQKGMYSEAEFKQYWMPDSVSKECYECSYKFTALRRRHHCRICGQIFCSRCCHQQVPGKLMGYSGDLRACTYCCHIVLSCLKSIDPSTDGSTDLSKIHEDLQKKLALLQPNNARNCEGVDNSSGEQKNRKMVLKRKISLSFQEERFTSGSSTNQPLLSSAERKVLLHDSSQLKTLHEEIVHSVRGILLQNHRYKLRSITNCCAGSEIVDWLLVQDKASSRIQATAIGQALVDAGFLECLSLTDQTFIDGYSLYRPKNSDITSSMNDSLLSSTHTEVAEVVEPEDTQEPLWVRQIGMQEDRQYHIQVNEGEQQTQQRSFAASHLPAPDTDMIDGLGRKNQFLVLPQKKNEELSLSTDLNSPNPAVLSSPTVPQTEAFTLPLPPITQESRLFFEHVQRLMKQLLSWQGLSFSWADILMPLVQSLAHTVRPDVRDDDDEMDIRQYIHIKKIPGGLKSDSKIVHGVVCSKNVANRSMPRWSHDPNILLLSSAIDYQRVENKLISLEPLMMQENEYLKNAVAKIAAFKPEVLLVEKVVSGLAQEFLYNLGITLVLNVKSSVMDRVSRCCQADIVPSIDAHQLSRPKLGSCRLFHVETLTLDKNNSTKTFMFFDGCQPRLGATVLLRGASHFELRKVKKVLKFMAFACYNGRLERAFLADEFAIPKMLGCKTEIFDGAEVVPNSDDAPLLDSTRLDDNLTFESSSLVIVDSDSLMSPETNAIDVSSARMVEKSTTPDDISSTDLRPVQELDDPLHEYLRIRQGDQSLSSTPIQQPHQSLSIQSSTLATNSMLFRKAMEDTILSISPLIRHPLPFLETEAGRNAPLRKFLPEVLYYSQQLKQTESPPRKIRYGQEGVMNGDNSCTDPTPERNSIHPFLRARITPAMSRTELLGLLSDFRARGVRPGYKLPDQVAKTKLSMSSSDDWENLAEEENQADGGGLKDCLDPFNLQKLCALFSSFCQPISTIAPQYCVAPWVVEMDFYGRNDITLGGFLERYCFHKNYTCPSSSCQSPMASHVRRFVHDTSSIVVIIRQLANSVNCNAASSGISDDRSILMWSWCKKCKQASANVSPISTMSTETWHFSFAKYLELRFYGHAYCRRQLTSPHSIPVCACPHPLHTEHFHYFGCRDLVASFKYAPIVLKEIVLAQPAIGISLESDLLPQLIEEIRLVAQFGHGLYSAIGEWLKALTAECTGTKLENQVVAMVEQQIQERSRFRKRVEEIQLMLTSPNLQQVSSPGSGEESLWLIADHEVLLKRIIADTVCSWNVRLQEVVAAKKKEDKSSASKPVQKNVQSSENDSVDVKPPPPAPPIFTISPNSSRDDSVTDLSRKMSEHSLSPSSLSSSPSKSPFLRPRSSVDFQFSIEQQSEIGTSLDHRSRSVSQVSNDLLEASESKSSAALPVTPLQTRVSLGALLSMTGPGPSLLTMPFPSTEHHLLPPGSSLPLVVYQNEPSSIIAYALASVDYEQQLAELQADLADQVGPSSPTRTSSPIGPDRWFDNIEREEPVGGRSYGSSSTSGIAQAPPAGALASNQHLEIQFSDSCTKFYCRVYYAEQFRALRSKVFPAGEDRFIRSLARCAPWAASGGKSGSTFCKTLDDRFVLKQMSKMEIQSFVDLVPNYISYTHRAQRENRPTAFCKIVGAFRIVFKNAQTNVASKQDLLVMENLFYKRNVTRKFDLKGSERNRLVSATEAEMSDCVLLDENFVQMTWDNPLYVRGYSQSVLNKALNADTQFLASQLVMDYSLLVGIDDDNNQLIVGLIGPNYIRTFTWDKRLETFVKSSGILGGQGKMPTVVSPELYRARFCEAMNRMFLYAIQDKHVDISLPCLVFGTKERDLRPIAKIKLAHPLNHHLKLIL</sequence>
<dbReference type="FunFam" id="3.30.40.10:FF:000057">
    <property type="entry name" value="1-phosphatidylinositol 3-phosphate 5-kinase isoform X1"/>
    <property type="match status" value="1"/>
</dbReference>
<dbReference type="InterPro" id="IPR000306">
    <property type="entry name" value="Znf_FYVE"/>
</dbReference>
<comment type="catalytic activity">
    <reaction evidence="13">
        <text>a 1,2-diacyl-sn-glycero-3-phospho-(1D-myo-inositol-3-phosphate) + ATP = a 1,2-diacyl-sn-glycero-3-phospho-(1D-myo-inositol-3,5-bisphosphate) + ADP + H(+)</text>
        <dbReference type="Rhea" id="RHEA:13609"/>
        <dbReference type="ChEBI" id="CHEBI:15378"/>
        <dbReference type="ChEBI" id="CHEBI:30616"/>
        <dbReference type="ChEBI" id="CHEBI:57923"/>
        <dbReference type="ChEBI" id="CHEBI:58088"/>
        <dbReference type="ChEBI" id="CHEBI:456216"/>
        <dbReference type="EC" id="2.7.1.150"/>
    </reaction>
    <physiologicalReaction direction="left-to-right" evidence="13">
        <dbReference type="Rhea" id="RHEA:13610"/>
    </physiologicalReaction>
</comment>